<gene>
    <name evidence="1" type="ORF">GCM10022240_15610</name>
</gene>
<evidence type="ECO:0000313" key="1">
    <source>
        <dbReference type="EMBL" id="GAA3764158.1"/>
    </source>
</evidence>
<protein>
    <submittedName>
        <fullName evidence="1">Uncharacterized protein</fullName>
    </submittedName>
</protein>
<evidence type="ECO:0000313" key="2">
    <source>
        <dbReference type="Proteomes" id="UP001500540"/>
    </source>
</evidence>
<accession>A0ABP7GG00</accession>
<reference evidence="2" key="1">
    <citation type="journal article" date="2019" name="Int. J. Syst. Evol. Microbiol.">
        <title>The Global Catalogue of Microorganisms (GCM) 10K type strain sequencing project: providing services to taxonomists for standard genome sequencing and annotation.</title>
        <authorList>
            <consortium name="The Broad Institute Genomics Platform"/>
            <consortium name="The Broad Institute Genome Sequencing Center for Infectious Disease"/>
            <person name="Wu L."/>
            <person name="Ma J."/>
        </authorList>
    </citation>
    <scope>NUCLEOTIDE SEQUENCE [LARGE SCALE GENOMIC DNA]</scope>
    <source>
        <strain evidence="2">JCM 16950</strain>
    </source>
</reference>
<comment type="caution">
    <text evidence="1">The sequence shown here is derived from an EMBL/GenBank/DDBJ whole genome shotgun (WGS) entry which is preliminary data.</text>
</comment>
<dbReference type="Proteomes" id="UP001500540">
    <property type="component" value="Unassembled WGS sequence"/>
</dbReference>
<dbReference type="RefSeq" id="WP_344782269.1">
    <property type="nucleotide sequence ID" value="NZ_BAABAF010000005.1"/>
</dbReference>
<organism evidence="1 2">
    <name type="scientific">Microbacterium kribbense</name>
    <dbReference type="NCBI Taxonomy" id="433645"/>
    <lineage>
        <taxon>Bacteria</taxon>
        <taxon>Bacillati</taxon>
        <taxon>Actinomycetota</taxon>
        <taxon>Actinomycetes</taxon>
        <taxon>Micrococcales</taxon>
        <taxon>Microbacteriaceae</taxon>
        <taxon>Microbacterium</taxon>
    </lineage>
</organism>
<proteinExistence type="predicted"/>
<name>A0ABP7GG00_9MICO</name>
<dbReference type="EMBL" id="BAABAF010000005">
    <property type="protein sequence ID" value="GAA3764158.1"/>
    <property type="molecule type" value="Genomic_DNA"/>
</dbReference>
<sequence length="56" mass="6002">MMLPDPKLTRAFDVLLSAGEPAFDTASTVVAHQEISHGPDASRIVLPVWTAEGQRA</sequence>
<keyword evidence="2" id="KW-1185">Reference proteome</keyword>